<reference evidence="1 2" key="1">
    <citation type="journal article" date="2013" name="BMC Genomics">
        <title>Reconstruction of the lipid metabolism for the microalga Monoraphidium neglectum from its genome sequence reveals characteristics suitable for biofuel production.</title>
        <authorList>
            <person name="Bogen C."/>
            <person name="Al-Dilaimi A."/>
            <person name="Albersmeier A."/>
            <person name="Wichmann J."/>
            <person name="Grundmann M."/>
            <person name="Rupp O."/>
            <person name="Lauersen K.J."/>
            <person name="Blifernez-Klassen O."/>
            <person name="Kalinowski J."/>
            <person name="Goesmann A."/>
            <person name="Mussgnug J.H."/>
            <person name="Kruse O."/>
        </authorList>
    </citation>
    <scope>NUCLEOTIDE SEQUENCE [LARGE SCALE GENOMIC DNA]</scope>
    <source>
        <strain evidence="1 2">SAG 48.87</strain>
    </source>
</reference>
<proteinExistence type="predicted"/>
<evidence type="ECO:0000313" key="2">
    <source>
        <dbReference type="Proteomes" id="UP000054498"/>
    </source>
</evidence>
<feature type="non-terminal residue" evidence="1">
    <location>
        <position position="1"/>
    </location>
</feature>
<dbReference type="AlphaFoldDB" id="A0A0D2JXC1"/>
<evidence type="ECO:0000313" key="1">
    <source>
        <dbReference type="EMBL" id="KIZ03263.1"/>
    </source>
</evidence>
<gene>
    <name evidence="1" type="ORF">MNEG_4692</name>
</gene>
<organism evidence="1 2">
    <name type="scientific">Monoraphidium neglectum</name>
    <dbReference type="NCBI Taxonomy" id="145388"/>
    <lineage>
        <taxon>Eukaryota</taxon>
        <taxon>Viridiplantae</taxon>
        <taxon>Chlorophyta</taxon>
        <taxon>core chlorophytes</taxon>
        <taxon>Chlorophyceae</taxon>
        <taxon>CS clade</taxon>
        <taxon>Sphaeropleales</taxon>
        <taxon>Selenastraceae</taxon>
        <taxon>Monoraphidium</taxon>
    </lineage>
</organism>
<keyword evidence="2" id="KW-1185">Reference proteome</keyword>
<protein>
    <submittedName>
        <fullName evidence="1">Uncharacterized protein</fullName>
    </submittedName>
</protein>
<dbReference type="Proteomes" id="UP000054498">
    <property type="component" value="Unassembled WGS sequence"/>
</dbReference>
<dbReference type="KEGG" id="mng:MNEG_4692"/>
<dbReference type="EMBL" id="KK100883">
    <property type="protein sequence ID" value="KIZ03263.1"/>
    <property type="molecule type" value="Genomic_DNA"/>
</dbReference>
<name>A0A0D2JXC1_9CHLO</name>
<sequence>GLTDSLQELCIEQHNESVANGDAMVAAVASAPLAAICSFAMTGWRHTDASIASVARACWAPQLAGLTFTSVDGRFHHRGAAWRALAVAPLGSLRELYLDFEPYMSAGVAAHLMSAPWLGGLQRLRLSGLSRGAFEVLEASPTFLRLQASHWVDVSDVEAEQAAGAPAVGAAG</sequence>
<accession>A0A0D2JXC1</accession>
<dbReference type="RefSeq" id="XP_013902282.1">
    <property type="nucleotide sequence ID" value="XM_014046828.1"/>
</dbReference>
<dbReference type="GeneID" id="25737569"/>